<dbReference type="SUPFAM" id="SSF103473">
    <property type="entry name" value="MFS general substrate transporter"/>
    <property type="match status" value="1"/>
</dbReference>
<reference evidence="6 7" key="1">
    <citation type="submission" date="2017-03" db="EMBL/GenBank/DDBJ databases">
        <title>Genome Sequence of Roseovarius mucosus strain SMR3 Isolated from a culture of the Diatom Skeletonema marinoi.</title>
        <authorList>
            <person name="Topel M."/>
            <person name="Pinder M."/>
            <person name="Johansson O.N."/>
            <person name="Kourtchenko O."/>
            <person name="Godhe A."/>
            <person name="Clarke A.K."/>
        </authorList>
    </citation>
    <scope>NUCLEOTIDE SEQUENCE [LARGE SCALE GENOMIC DNA]</scope>
    <source>
        <strain evidence="6 7">SMR3</strain>
    </source>
</reference>
<dbReference type="InterPro" id="IPR020846">
    <property type="entry name" value="MFS_dom"/>
</dbReference>
<keyword evidence="1 4" id="KW-0812">Transmembrane</keyword>
<dbReference type="Pfam" id="PF07690">
    <property type="entry name" value="MFS_1"/>
    <property type="match status" value="2"/>
</dbReference>
<organism evidence="6 7">
    <name type="scientific">Roseovarius mucosus</name>
    <dbReference type="NCBI Taxonomy" id="215743"/>
    <lineage>
        <taxon>Bacteria</taxon>
        <taxon>Pseudomonadati</taxon>
        <taxon>Pseudomonadota</taxon>
        <taxon>Alphaproteobacteria</taxon>
        <taxon>Rhodobacterales</taxon>
        <taxon>Roseobacteraceae</taxon>
        <taxon>Roseovarius</taxon>
    </lineage>
</organism>
<evidence type="ECO:0000256" key="2">
    <source>
        <dbReference type="ARBA" id="ARBA00022989"/>
    </source>
</evidence>
<keyword evidence="2 4" id="KW-1133">Transmembrane helix</keyword>
<protein>
    <submittedName>
        <fullName evidence="6">Putative MFS-type transporter YcaD</fullName>
    </submittedName>
</protein>
<sequence>MELTAQDRRLSLGAVMLHMLGIGLTLGLTFPLTSLTLEAWGSAAWVVGLAGAMAPLAILLFMPVLPSVAQKLGAVRAMILGCGIGIAGLVVMYLVQTAPVWVAMRFVIGAGLALPWLAGDIWVNAVAQEESRGRVIAGYVACLFIGFSAGPLLLDYTGITGIAPFAMGCGALALAVLPLIAVGRLAPTIVAEQGSGVLSAARAVPVMAVGAFVAGFTEALIFSLLTLWGLETGLDETGALRLLTTCIIGGVVLQFAVGIMADRIGRQRLLGLIGLALIAIGALLQLSTGGLVFVAAFITGGLILALYGLSLILLGERFSPAQLAAASAAFLILYQLGSVTGPLVAGAAMDLGGAVGFVFSLSGAGLAIALVAFTTRTRTEEI</sequence>
<feature type="transmembrane region" description="Helical" evidence="4">
    <location>
        <begin position="44"/>
        <end position="65"/>
    </location>
</feature>
<evidence type="ECO:0000256" key="1">
    <source>
        <dbReference type="ARBA" id="ARBA00022692"/>
    </source>
</evidence>
<dbReference type="EMBL" id="CP020474">
    <property type="protein sequence ID" value="ARE85363.1"/>
    <property type="molecule type" value="Genomic_DNA"/>
</dbReference>
<accession>A0A1V0RUB7</accession>
<dbReference type="PROSITE" id="PS50850">
    <property type="entry name" value="MFS"/>
    <property type="match status" value="1"/>
</dbReference>
<gene>
    <name evidence="6" type="primary">ycaD</name>
    <name evidence="6" type="ORF">ROSMUCSMR3_03917</name>
</gene>
<evidence type="ECO:0000256" key="3">
    <source>
        <dbReference type="ARBA" id="ARBA00023136"/>
    </source>
</evidence>
<dbReference type="RefSeq" id="WP_198385556.1">
    <property type="nucleotide sequence ID" value="NZ_CP020474.1"/>
</dbReference>
<dbReference type="AlphaFoldDB" id="A0A1V0RUB7"/>
<feature type="transmembrane region" description="Helical" evidence="4">
    <location>
        <begin position="135"/>
        <end position="153"/>
    </location>
</feature>
<dbReference type="GO" id="GO:0022857">
    <property type="term" value="F:transmembrane transporter activity"/>
    <property type="evidence" value="ECO:0007669"/>
    <property type="project" value="InterPro"/>
</dbReference>
<evidence type="ECO:0000259" key="5">
    <source>
        <dbReference type="PROSITE" id="PS50850"/>
    </source>
</evidence>
<feature type="transmembrane region" description="Helical" evidence="4">
    <location>
        <begin position="12"/>
        <end position="32"/>
    </location>
</feature>
<feature type="transmembrane region" description="Helical" evidence="4">
    <location>
        <begin position="239"/>
        <end position="257"/>
    </location>
</feature>
<keyword evidence="7" id="KW-1185">Reference proteome</keyword>
<feature type="transmembrane region" description="Helical" evidence="4">
    <location>
        <begin position="101"/>
        <end position="123"/>
    </location>
</feature>
<feature type="transmembrane region" description="Helical" evidence="4">
    <location>
        <begin position="77"/>
        <end position="95"/>
    </location>
</feature>
<dbReference type="PANTHER" id="PTHR23521:SF3">
    <property type="entry name" value="MFS TRANSPORTER"/>
    <property type="match status" value="1"/>
</dbReference>
<feature type="transmembrane region" description="Helical" evidence="4">
    <location>
        <begin position="269"/>
        <end position="286"/>
    </location>
</feature>
<keyword evidence="3 4" id="KW-0472">Membrane</keyword>
<feature type="transmembrane region" description="Helical" evidence="4">
    <location>
        <begin position="203"/>
        <end position="227"/>
    </location>
</feature>
<dbReference type="PANTHER" id="PTHR23521">
    <property type="entry name" value="TRANSPORTER MFS SUPERFAMILY"/>
    <property type="match status" value="1"/>
</dbReference>
<feature type="transmembrane region" description="Helical" evidence="4">
    <location>
        <begin position="292"/>
        <end position="314"/>
    </location>
</feature>
<dbReference type="Proteomes" id="UP000192273">
    <property type="component" value="Chromosome"/>
</dbReference>
<proteinExistence type="predicted"/>
<evidence type="ECO:0000313" key="7">
    <source>
        <dbReference type="Proteomes" id="UP000192273"/>
    </source>
</evidence>
<dbReference type="InterPro" id="IPR036259">
    <property type="entry name" value="MFS_trans_sf"/>
</dbReference>
<evidence type="ECO:0000313" key="6">
    <source>
        <dbReference type="EMBL" id="ARE85363.1"/>
    </source>
</evidence>
<evidence type="ECO:0000256" key="4">
    <source>
        <dbReference type="SAM" id="Phobius"/>
    </source>
</evidence>
<feature type="transmembrane region" description="Helical" evidence="4">
    <location>
        <begin position="323"/>
        <end position="345"/>
    </location>
</feature>
<dbReference type="KEGG" id="rmm:ROSMUCSMR3_03917"/>
<dbReference type="Gene3D" id="1.20.1250.20">
    <property type="entry name" value="MFS general substrate transporter like domains"/>
    <property type="match status" value="2"/>
</dbReference>
<dbReference type="InterPro" id="IPR011701">
    <property type="entry name" value="MFS"/>
</dbReference>
<name>A0A1V0RUB7_9RHOB</name>
<feature type="domain" description="Major facilitator superfamily (MFS) profile" evidence="5">
    <location>
        <begin position="203"/>
        <end position="382"/>
    </location>
</feature>
<feature type="transmembrane region" description="Helical" evidence="4">
    <location>
        <begin position="159"/>
        <end position="182"/>
    </location>
</feature>
<feature type="transmembrane region" description="Helical" evidence="4">
    <location>
        <begin position="351"/>
        <end position="373"/>
    </location>
</feature>
<dbReference type="GO" id="GO:0005886">
    <property type="term" value="C:plasma membrane"/>
    <property type="evidence" value="ECO:0007669"/>
    <property type="project" value="TreeGrafter"/>
</dbReference>